<gene>
    <name evidence="1" type="ORF">I532_06300</name>
</gene>
<dbReference type="OrthoDB" id="2468473at2"/>
<sequence>MRFKTSCSNCNHAGGYNIHHLVEVDDLWCLACEKCGNRLLTFSPEERQQIIRGIQLTESYVPDTIDAYRHIGVDPLPSRVRFGVIASEENEE</sequence>
<comment type="caution">
    <text evidence="1">The sequence shown here is derived from an EMBL/GenBank/DDBJ whole genome shotgun (WGS) entry which is preliminary data.</text>
</comment>
<dbReference type="EMBL" id="APBN01000002">
    <property type="protein sequence ID" value="EMT53602.1"/>
    <property type="molecule type" value="Genomic_DNA"/>
</dbReference>
<keyword evidence="2" id="KW-1185">Reference proteome</keyword>
<evidence type="ECO:0000313" key="2">
    <source>
        <dbReference type="Proteomes" id="UP000012081"/>
    </source>
</evidence>
<dbReference type="Proteomes" id="UP000012081">
    <property type="component" value="Unassembled WGS sequence"/>
</dbReference>
<dbReference type="PATRIC" id="fig|1300222.3.peg.1292"/>
<accession>M8DJK8</accession>
<proteinExistence type="predicted"/>
<dbReference type="AlphaFoldDB" id="M8DJK8"/>
<name>M8DJK8_9BACL</name>
<reference evidence="1 2" key="1">
    <citation type="submission" date="2013-03" db="EMBL/GenBank/DDBJ databases">
        <title>Assembly of a new bacterial strain Brevibacillus borstelensis AK1.</title>
        <authorList>
            <person name="Rajan I."/>
            <person name="PoliReddy D."/>
            <person name="Sugumar T."/>
            <person name="Rathinam K."/>
            <person name="Alqarawi S."/>
            <person name="Khalil A.B."/>
            <person name="Sivakumar N."/>
        </authorList>
    </citation>
    <scope>NUCLEOTIDE SEQUENCE [LARGE SCALE GENOMIC DNA]</scope>
    <source>
        <strain evidence="1 2">AK1</strain>
    </source>
</reference>
<organism evidence="1 2">
    <name type="scientific">Brevibacillus borstelensis AK1</name>
    <dbReference type="NCBI Taxonomy" id="1300222"/>
    <lineage>
        <taxon>Bacteria</taxon>
        <taxon>Bacillati</taxon>
        <taxon>Bacillota</taxon>
        <taxon>Bacilli</taxon>
        <taxon>Bacillales</taxon>
        <taxon>Paenibacillaceae</taxon>
        <taxon>Brevibacillus</taxon>
    </lineage>
</organism>
<protein>
    <submittedName>
        <fullName evidence="1">Uncharacterized protein</fullName>
    </submittedName>
</protein>
<evidence type="ECO:0000313" key="1">
    <source>
        <dbReference type="EMBL" id="EMT53602.1"/>
    </source>
</evidence>
<dbReference type="RefSeq" id="WP_003387095.1">
    <property type="nucleotide sequence ID" value="NZ_APBN01000002.1"/>
</dbReference>